<dbReference type="EMBL" id="BSXT01001360">
    <property type="protein sequence ID" value="GMF41656.1"/>
    <property type="molecule type" value="Genomic_DNA"/>
</dbReference>
<organism evidence="2 3">
    <name type="scientific">Phytophthora fragariaefolia</name>
    <dbReference type="NCBI Taxonomy" id="1490495"/>
    <lineage>
        <taxon>Eukaryota</taxon>
        <taxon>Sar</taxon>
        <taxon>Stramenopiles</taxon>
        <taxon>Oomycota</taxon>
        <taxon>Peronosporomycetes</taxon>
        <taxon>Peronosporales</taxon>
        <taxon>Peronosporaceae</taxon>
        <taxon>Phytophthora</taxon>
    </lineage>
</organism>
<sequence length="138" mass="15940">MASSLKRGFGRQSDALVWRREVNRQQEVAIKMTKEYEAVEKAGRASEHDNSLSRQETVSLPRQMVNENSEDSPKHTEDVKKQVGESPRPVTEFLVKWVGYDEPPREPTKLSWGGLLYDYLRANRSSQRFQMVQVANED</sequence>
<feature type="compositionally biased region" description="Basic and acidic residues" evidence="1">
    <location>
        <begin position="71"/>
        <end position="83"/>
    </location>
</feature>
<gene>
    <name evidence="2" type="ORF">Pfra01_001329400</name>
</gene>
<proteinExistence type="predicted"/>
<dbReference type="AlphaFoldDB" id="A0A9W6XMV0"/>
<evidence type="ECO:0000313" key="2">
    <source>
        <dbReference type="EMBL" id="GMF41656.1"/>
    </source>
</evidence>
<dbReference type="OrthoDB" id="118244at2759"/>
<evidence type="ECO:0000256" key="1">
    <source>
        <dbReference type="SAM" id="MobiDB-lite"/>
    </source>
</evidence>
<keyword evidence="3" id="KW-1185">Reference proteome</keyword>
<dbReference type="Proteomes" id="UP001165121">
    <property type="component" value="Unassembled WGS sequence"/>
</dbReference>
<feature type="compositionally biased region" description="Basic and acidic residues" evidence="1">
    <location>
        <begin position="39"/>
        <end position="51"/>
    </location>
</feature>
<feature type="region of interest" description="Disordered" evidence="1">
    <location>
        <begin position="39"/>
        <end position="86"/>
    </location>
</feature>
<name>A0A9W6XMV0_9STRA</name>
<protein>
    <submittedName>
        <fullName evidence="2">Unnamed protein product</fullName>
    </submittedName>
</protein>
<reference evidence="2" key="1">
    <citation type="submission" date="2023-04" db="EMBL/GenBank/DDBJ databases">
        <title>Phytophthora fragariaefolia NBRC 109709.</title>
        <authorList>
            <person name="Ichikawa N."/>
            <person name="Sato H."/>
            <person name="Tonouchi N."/>
        </authorList>
    </citation>
    <scope>NUCLEOTIDE SEQUENCE</scope>
    <source>
        <strain evidence="2">NBRC 109709</strain>
    </source>
</reference>
<accession>A0A9W6XMV0</accession>
<comment type="caution">
    <text evidence="2">The sequence shown here is derived from an EMBL/GenBank/DDBJ whole genome shotgun (WGS) entry which is preliminary data.</text>
</comment>
<evidence type="ECO:0000313" key="3">
    <source>
        <dbReference type="Proteomes" id="UP001165121"/>
    </source>
</evidence>